<proteinExistence type="predicted"/>
<keyword evidence="2" id="KW-1185">Reference proteome</keyword>
<dbReference type="STRING" id="619805.SAMN05660477_00469"/>
<evidence type="ECO:0000313" key="2">
    <source>
        <dbReference type="Proteomes" id="UP000191112"/>
    </source>
</evidence>
<gene>
    <name evidence="1" type="ORF">SAMN05660477_00469</name>
</gene>
<dbReference type="Proteomes" id="UP000191112">
    <property type="component" value="Unassembled WGS sequence"/>
</dbReference>
<sequence length="392" mass="45869">MDYEQNKITEHFKKVIENCHINFLIGSGTSMPFLSTLGNIEKNIAFIDNNLQDSPALANTLKCSIYKQYLEKCIFGNLFFFEEKISDYKQYCQSANKGVADNFISVKDDYLSFIRTIMEIISLRDIQLLSKQINIFTTNVDMFLDYSLEELNLSYNDGFSGKKEVLFNTHNFHNVPYKISSHYEFKSEQPHINLFKIHGAINWNKDKVISESEYCISADYKLENLKEIYKYCQNNESKFIDYKSIDDACEKPDIEALKKFKVDNSFCQGFQDLYNKIVMINPTKQKFRDTTTNVHYYEMLRIYSNHLERANSLLFVLGFSFADEHIHKITQRVAKENPSLLIYILSSKNAVDGFRDKFVGFNNIKVLTSPNNYYTLKDFTQQLQEVLKLLPK</sequence>
<name>A0A1T5CYV4_9FLAO</name>
<evidence type="ECO:0000313" key="1">
    <source>
        <dbReference type="EMBL" id="SKB64569.1"/>
    </source>
</evidence>
<reference evidence="1 2" key="1">
    <citation type="submission" date="2017-02" db="EMBL/GenBank/DDBJ databases">
        <authorList>
            <person name="Peterson S.W."/>
        </authorList>
    </citation>
    <scope>NUCLEOTIDE SEQUENCE [LARGE SCALE GENOMIC DNA]</scope>
    <source>
        <strain evidence="1 2">DSM 22323</strain>
    </source>
</reference>
<accession>A0A1T5CYV4</accession>
<dbReference type="RefSeq" id="WP_079665751.1">
    <property type="nucleotide sequence ID" value="NZ_FUYZ01000001.1"/>
</dbReference>
<dbReference type="OrthoDB" id="9808492at2"/>
<protein>
    <submittedName>
        <fullName evidence="1">SIR2-like domain-containing protein</fullName>
    </submittedName>
</protein>
<organism evidence="1 2">
    <name type="scientific">Soonwooa buanensis</name>
    <dbReference type="NCBI Taxonomy" id="619805"/>
    <lineage>
        <taxon>Bacteria</taxon>
        <taxon>Pseudomonadati</taxon>
        <taxon>Bacteroidota</taxon>
        <taxon>Flavobacteriia</taxon>
        <taxon>Flavobacteriales</taxon>
        <taxon>Weeksellaceae</taxon>
        <taxon>Chryseobacterium group</taxon>
        <taxon>Soonwooa</taxon>
    </lineage>
</organism>
<dbReference type="EMBL" id="FUYZ01000001">
    <property type="protein sequence ID" value="SKB64569.1"/>
    <property type="molecule type" value="Genomic_DNA"/>
</dbReference>
<dbReference type="AlphaFoldDB" id="A0A1T5CYV4"/>